<protein>
    <submittedName>
        <fullName evidence="3">Uncharacterized protein</fullName>
    </submittedName>
</protein>
<dbReference type="InParanoid" id="E4XVQ4"/>
<evidence type="ECO:0000313" key="3">
    <source>
        <dbReference type="EMBL" id="CBY13772.1"/>
    </source>
</evidence>
<dbReference type="EMBL" id="FN653218">
    <property type="protein sequence ID" value="CBY13772.1"/>
    <property type="molecule type" value="Genomic_DNA"/>
</dbReference>
<feature type="chain" id="PRO_5003192990" evidence="2">
    <location>
        <begin position="20"/>
        <end position="211"/>
    </location>
</feature>
<keyword evidence="2" id="KW-0732">Signal</keyword>
<evidence type="ECO:0000256" key="1">
    <source>
        <dbReference type="SAM" id="MobiDB-lite"/>
    </source>
</evidence>
<organism evidence="3">
    <name type="scientific">Oikopleura dioica</name>
    <name type="common">Tunicate</name>
    <dbReference type="NCBI Taxonomy" id="34765"/>
    <lineage>
        <taxon>Eukaryota</taxon>
        <taxon>Metazoa</taxon>
        <taxon>Chordata</taxon>
        <taxon>Tunicata</taxon>
        <taxon>Appendicularia</taxon>
        <taxon>Copelata</taxon>
        <taxon>Oikopleuridae</taxon>
        <taxon>Oikopleura</taxon>
    </lineage>
</organism>
<evidence type="ECO:0000256" key="2">
    <source>
        <dbReference type="SAM" id="SignalP"/>
    </source>
</evidence>
<feature type="region of interest" description="Disordered" evidence="1">
    <location>
        <begin position="191"/>
        <end position="211"/>
    </location>
</feature>
<reference evidence="3" key="1">
    <citation type="journal article" date="2010" name="Science">
        <title>Plasticity of animal genome architecture unmasked by rapid evolution of a pelagic tunicate.</title>
        <authorList>
            <person name="Denoeud F."/>
            <person name="Henriet S."/>
            <person name="Mungpakdee S."/>
            <person name="Aury J.M."/>
            <person name="Da Silva C."/>
            <person name="Brinkmann H."/>
            <person name="Mikhaleva J."/>
            <person name="Olsen L.C."/>
            <person name="Jubin C."/>
            <person name="Canestro C."/>
            <person name="Bouquet J.M."/>
            <person name="Danks G."/>
            <person name="Poulain J."/>
            <person name="Campsteijn C."/>
            <person name="Adamski M."/>
            <person name="Cross I."/>
            <person name="Yadetie F."/>
            <person name="Muffato M."/>
            <person name="Louis A."/>
            <person name="Butcher S."/>
            <person name="Tsagkogeorga G."/>
            <person name="Konrad A."/>
            <person name="Singh S."/>
            <person name="Jensen M.F."/>
            <person name="Cong E.H."/>
            <person name="Eikeseth-Otteraa H."/>
            <person name="Noel B."/>
            <person name="Anthouard V."/>
            <person name="Porcel B.M."/>
            <person name="Kachouri-Lafond R."/>
            <person name="Nishino A."/>
            <person name="Ugolini M."/>
            <person name="Chourrout P."/>
            <person name="Nishida H."/>
            <person name="Aasland R."/>
            <person name="Huzurbazar S."/>
            <person name="Westhof E."/>
            <person name="Delsuc F."/>
            <person name="Lehrach H."/>
            <person name="Reinhardt R."/>
            <person name="Weissenbach J."/>
            <person name="Roy S.W."/>
            <person name="Artiguenave F."/>
            <person name="Postlethwait J.H."/>
            <person name="Manak J.R."/>
            <person name="Thompson E.M."/>
            <person name="Jaillon O."/>
            <person name="Du Pasquier L."/>
            <person name="Boudinot P."/>
            <person name="Liberles D.A."/>
            <person name="Volff J.N."/>
            <person name="Philippe H."/>
            <person name="Lenhard B."/>
            <person name="Roest Crollius H."/>
            <person name="Wincker P."/>
            <person name="Chourrout D."/>
        </authorList>
    </citation>
    <scope>NUCLEOTIDE SEQUENCE [LARGE SCALE GENOMIC DNA]</scope>
</reference>
<keyword evidence="4" id="KW-1185">Reference proteome</keyword>
<dbReference type="AlphaFoldDB" id="E4XVQ4"/>
<sequence>MKLFNFLLGSALSIHPFTSDAPTTVDPNKCQNIMITYGAKNKFNKLKFISESSAIVQYDVKYNADAGHDVRVDPYIGFLQFFKGKCGMDFLRAMEDHRVTFSFLDKNEYYSTEGYARFHNNGNWSKSVIQFRALGLPPAAIHQRSQIMGGGGSRPHLGTQRSDRYMLQINGLDQVDWSGVDKLVCIAGGKSASAADDNSGDDFTECALNNN</sequence>
<accession>E4XVQ4</accession>
<feature type="signal peptide" evidence="2">
    <location>
        <begin position="1"/>
        <end position="19"/>
    </location>
</feature>
<dbReference type="Proteomes" id="UP000001307">
    <property type="component" value="Unassembled WGS sequence"/>
</dbReference>
<gene>
    <name evidence="3" type="ORF">GSOID_T00006700001</name>
</gene>
<name>E4XVQ4_OIKDI</name>
<evidence type="ECO:0000313" key="4">
    <source>
        <dbReference type="Proteomes" id="UP000001307"/>
    </source>
</evidence>
<proteinExistence type="predicted"/>
<dbReference type="OrthoDB" id="10313545at2759"/>